<dbReference type="SMART" id="SM00895">
    <property type="entry name" value="FCD"/>
    <property type="match status" value="1"/>
</dbReference>
<dbReference type="Gene3D" id="1.20.120.530">
    <property type="entry name" value="GntR ligand-binding domain-like"/>
    <property type="match status" value="1"/>
</dbReference>
<dbReference type="EMBL" id="CP022987">
    <property type="protein sequence ID" value="QAA94657.1"/>
    <property type="molecule type" value="Genomic_DNA"/>
</dbReference>
<gene>
    <name evidence="5" type="ORF">CKA81_13020</name>
</gene>
<dbReference type="GO" id="GO:0003700">
    <property type="term" value="F:DNA-binding transcription factor activity"/>
    <property type="evidence" value="ECO:0007669"/>
    <property type="project" value="InterPro"/>
</dbReference>
<reference evidence="5 6" key="1">
    <citation type="submission" date="2017-08" db="EMBL/GenBank/DDBJ databases">
        <authorList>
            <person name="Park S.-J."/>
            <person name="Kim H."/>
        </authorList>
    </citation>
    <scope>NUCLEOTIDE SEQUENCE [LARGE SCALE GENOMIC DNA]</scope>
    <source>
        <strain evidence="6">ye3</strain>
    </source>
</reference>
<evidence type="ECO:0000313" key="5">
    <source>
        <dbReference type="EMBL" id="QAA94657.1"/>
    </source>
</evidence>
<keyword evidence="3" id="KW-0804">Transcription</keyword>
<dbReference type="InterPro" id="IPR008920">
    <property type="entry name" value="TF_FadR/GntR_C"/>
</dbReference>
<dbReference type="KEGG" id="pus:CKA81_13020"/>
<name>A0A410GEC4_9BURK</name>
<evidence type="ECO:0000256" key="3">
    <source>
        <dbReference type="ARBA" id="ARBA00023163"/>
    </source>
</evidence>
<keyword evidence="6" id="KW-1185">Reference proteome</keyword>
<keyword evidence="2" id="KW-0238">DNA-binding</keyword>
<sequence>MDGKAPGTIPYFLREQIRQLIIDGSLSPGQPVREQDLESRFSTSRSPIREALRMLEQSGLVTHTQRRGFKVTVYTEKEIIDQYKLRAELEAYAIMELAEVGELDELIERLKDCHARLGQAYAAHDALAYLTEIKNFYNEIVTCTNNKPLTEALSKLSEKAQPLRYNLISRRLDQSKSLEYTYQIIGALAERDFTRAATLKREHVMINLPAILQAYAEARSKRKRLAAET</sequence>
<dbReference type="Proteomes" id="UP000283474">
    <property type="component" value="Chromosome"/>
</dbReference>
<dbReference type="Pfam" id="PF00392">
    <property type="entry name" value="GntR"/>
    <property type="match status" value="1"/>
</dbReference>
<organism evidence="5 6">
    <name type="scientific">Pollutimonas thiosulfatoxidans</name>
    <dbReference type="NCBI Taxonomy" id="2028345"/>
    <lineage>
        <taxon>Bacteria</taxon>
        <taxon>Pseudomonadati</taxon>
        <taxon>Pseudomonadota</taxon>
        <taxon>Betaproteobacteria</taxon>
        <taxon>Burkholderiales</taxon>
        <taxon>Alcaligenaceae</taxon>
        <taxon>Pollutimonas</taxon>
    </lineage>
</organism>
<dbReference type="Gene3D" id="1.10.10.10">
    <property type="entry name" value="Winged helix-like DNA-binding domain superfamily/Winged helix DNA-binding domain"/>
    <property type="match status" value="1"/>
</dbReference>
<keyword evidence="1" id="KW-0805">Transcription regulation</keyword>
<dbReference type="PROSITE" id="PS50949">
    <property type="entry name" value="HTH_GNTR"/>
    <property type="match status" value="1"/>
</dbReference>
<evidence type="ECO:0000259" key="4">
    <source>
        <dbReference type="PROSITE" id="PS50949"/>
    </source>
</evidence>
<dbReference type="SMART" id="SM00345">
    <property type="entry name" value="HTH_GNTR"/>
    <property type="match status" value="1"/>
</dbReference>
<evidence type="ECO:0000256" key="2">
    <source>
        <dbReference type="ARBA" id="ARBA00023125"/>
    </source>
</evidence>
<proteinExistence type="predicted"/>
<dbReference type="InterPro" id="IPR036390">
    <property type="entry name" value="WH_DNA-bd_sf"/>
</dbReference>
<dbReference type="GO" id="GO:0003677">
    <property type="term" value="F:DNA binding"/>
    <property type="evidence" value="ECO:0007669"/>
    <property type="project" value="UniProtKB-KW"/>
</dbReference>
<protein>
    <recommendedName>
        <fullName evidence="4">HTH gntR-type domain-containing protein</fullName>
    </recommendedName>
</protein>
<dbReference type="PANTHER" id="PTHR43537">
    <property type="entry name" value="TRANSCRIPTIONAL REGULATOR, GNTR FAMILY"/>
    <property type="match status" value="1"/>
</dbReference>
<accession>A0A410GEC4</accession>
<dbReference type="SUPFAM" id="SSF46785">
    <property type="entry name" value="Winged helix' DNA-binding domain"/>
    <property type="match status" value="1"/>
</dbReference>
<dbReference type="InterPro" id="IPR011711">
    <property type="entry name" value="GntR_C"/>
</dbReference>
<evidence type="ECO:0000256" key="1">
    <source>
        <dbReference type="ARBA" id="ARBA00023015"/>
    </source>
</evidence>
<dbReference type="InterPro" id="IPR000524">
    <property type="entry name" value="Tscrpt_reg_HTH_GntR"/>
</dbReference>
<dbReference type="SUPFAM" id="SSF48008">
    <property type="entry name" value="GntR ligand-binding domain-like"/>
    <property type="match status" value="1"/>
</dbReference>
<feature type="domain" description="HTH gntR-type" evidence="4">
    <location>
        <begin position="7"/>
        <end position="74"/>
    </location>
</feature>
<dbReference type="OrthoDB" id="8959245at2"/>
<dbReference type="InterPro" id="IPR036388">
    <property type="entry name" value="WH-like_DNA-bd_sf"/>
</dbReference>
<dbReference type="PANTHER" id="PTHR43537:SF49">
    <property type="entry name" value="TRANSCRIPTIONAL REGULATORY PROTEIN"/>
    <property type="match status" value="1"/>
</dbReference>
<dbReference type="CDD" id="cd07377">
    <property type="entry name" value="WHTH_GntR"/>
    <property type="match status" value="1"/>
</dbReference>
<dbReference type="AlphaFoldDB" id="A0A410GEC4"/>
<dbReference type="Pfam" id="PF07729">
    <property type="entry name" value="FCD"/>
    <property type="match status" value="1"/>
</dbReference>
<evidence type="ECO:0000313" key="6">
    <source>
        <dbReference type="Proteomes" id="UP000283474"/>
    </source>
</evidence>
<dbReference type="RefSeq" id="WP_128355653.1">
    <property type="nucleotide sequence ID" value="NZ_CP022987.1"/>
</dbReference>